<dbReference type="EMBL" id="JAGMUV010000004">
    <property type="protein sequence ID" value="KAH7161474.1"/>
    <property type="molecule type" value="Genomic_DNA"/>
</dbReference>
<dbReference type="PROSITE" id="PS50244">
    <property type="entry name" value="S5A_REDUCTASE"/>
    <property type="match status" value="1"/>
</dbReference>
<keyword evidence="1" id="KW-1133">Transmembrane helix</keyword>
<keyword evidence="4" id="KW-1185">Reference proteome</keyword>
<sequence length="308" mass="33293">MPLLLRALLPPLSAALAIQAAVAVPSIAAHSDRVYDLSGAATYLAVGALSLYLPSIRAAGAPVLSSIMAALRGRGPAFVAGLDWRQVAFTSAVGIWAVRLGSYLFYRNVINGADSRFAEIKHSPQRFTVAFFFQALWVTVCMTPVLLVNAVPRAALAASGLGLTEFLGLGLWVGGFAFEAVADAQKDRWVREKRKKVHDEEFMTRGLFSRSRFPNYFGEMTLWTGLATAAAGVLARKPAQLALGLSGGPMGVLATTALSFLSPAFASTLLLKVSGIPLSEAKYDEQYGDREDYQEWKRNTPRLIPKLW</sequence>
<feature type="transmembrane region" description="Helical" evidence="1">
    <location>
        <begin position="247"/>
        <end position="271"/>
    </location>
</feature>
<evidence type="ECO:0000256" key="2">
    <source>
        <dbReference type="SAM" id="SignalP"/>
    </source>
</evidence>
<dbReference type="PANTHER" id="PTHR32251">
    <property type="entry name" value="3-OXO-5-ALPHA-STEROID 4-DEHYDROGENASE"/>
    <property type="match status" value="1"/>
</dbReference>
<proteinExistence type="predicted"/>
<feature type="transmembrane region" description="Helical" evidence="1">
    <location>
        <begin position="213"/>
        <end position="235"/>
    </location>
</feature>
<feature type="transmembrane region" description="Helical" evidence="1">
    <location>
        <begin position="127"/>
        <end position="148"/>
    </location>
</feature>
<evidence type="ECO:0000313" key="4">
    <source>
        <dbReference type="Proteomes" id="UP000738349"/>
    </source>
</evidence>
<dbReference type="GO" id="GO:0016020">
    <property type="term" value="C:membrane"/>
    <property type="evidence" value="ECO:0007669"/>
    <property type="project" value="TreeGrafter"/>
</dbReference>
<comment type="caution">
    <text evidence="3">The sequence shown here is derived from an EMBL/GenBank/DDBJ whole genome shotgun (WGS) entry which is preliminary data.</text>
</comment>
<name>A0A9P9FHA8_9HYPO</name>
<dbReference type="Gene3D" id="1.20.120.1630">
    <property type="match status" value="1"/>
</dbReference>
<evidence type="ECO:0000313" key="3">
    <source>
        <dbReference type="EMBL" id="KAH7161474.1"/>
    </source>
</evidence>
<dbReference type="InterPro" id="IPR010721">
    <property type="entry name" value="UstE-like"/>
</dbReference>
<feature type="signal peptide" evidence="2">
    <location>
        <begin position="1"/>
        <end position="23"/>
    </location>
</feature>
<organism evidence="3 4">
    <name type="scientific">Dactylonectria macrodidyma</name>
    <dbReference type="NCBI Taxonomy" id="307937"/>
    <lineage>
        <taxon>Eukaryota</taxon>
        <taxon>Fungi</taxon>
        <taxon>Dikarya</taxon>
        <taxon>Ascomycota</taxon>
        <taxon>Pezizomycotina</taxon>
        <taxon>Sordariomycetes</taxon>
        <taxon>Hypocreomycetidae</taxon>
        <taxon>Hypocreales</taxon>
        <taxon>Nectriaceae</taxon>
        <taxon>Dactylonectria</taxon>
    </lineage>
</organism>
<dbReference type="AlphaFoldDB" id="A0A9P9FHA8"/>
<dbReference type="PANTHER" id="PTHR32251:SF17">
    <property type="entry name" value="STEROID 5-ALPHA REDUCTASE C-TERMINAL DOMAIN-CONTAINING PROTEIN"/>
    <property type="match status" value="1"/>
</dbReference>
<evidence type="ECO:0000256" key="1">
    <source>
        <dbReference type="SAM" id="Phobius"/>
    </source>
</evidence>
<dbReference type="OrthoDB" id="201504at2759"/>
<keyword evidence="2" id="KW-0732">Signal</keyword>
<dbReference type="Proteomes" id="UP000738349">
    <property type="component" value="Unassembled WGS sequence"/>
</dbReference>
<gene>
    <name evidence="3" type="ORF">EDB81DRAFT_347275</name>
</gene>
<accession>A0A9P9FHA8</accession>
<protein>
    <recommendedName>
        <fullName evidence="5">Steroid 5-alpha reductase C-terminal domain-containing protein</fullName>
    </recommendedName>
</protein>
<feature type="chain" id="PRO_5040445145" description="Steroid 5-alpha reductase C-terminal domain-containing protein" evidence="2">
    <location>
        <begin position="24"/>
        <end position="308"/>
    </location>
</feature>
<dbReference type="Pfam" id="PF06966">
    <property type="entry name" value="DUF1295"/>
    <property type="match status" value="1"/>
</dbReference>
<keyword evidence="1" id="KW-0472">Membrane</keyword>
<reference evidence="3" key="1">
    <citation type="journal article" date="2021" name="Nat. Commun.">
        <title>Genetic determinants of endophytism in the Arabidopsis root mycobiome.</title>
        <authorList>
            <person name="Mesny F."/>
            <person name="Miyauchi S."/>
            <person name="Thiergart T."/>
            <person name="Pickel B."/>
            <person name="Atanasova L."/>
            <person name="Karlsson M."/>
            <person name="Huettel B."/>
            <person name="Barry K.W."/>
            <person name="Haridas S."/>
            <person name="Chen C."/>
            <person name="Bauer D."/>
            <person name="Andreopoulos W."/>
            <person name="Pangilinan J."/>
            <person name="LaButti K."/>
            <person name="Riley R."/>
            <person name="Lipzen A."/>
            <person name="Clum A."/>
            <person name="Drula E."/>
            <person name="Henrissat B."/>
            <person name="Kohler A."/>
            <person name="Grigoriev I.V."/>
            <person name="Martin F.M."/>
            <person name="Hacquard S."/>
        </authorList>
    </citation>
    <scope>NUCLEOTIDE SEQUENCE</scope>
    <source>
        <strain evidence="3">MPI-CAGE-AT-0147</strain>
    </source>
</reference>
<feature type="transmembrane region" description="Helical" evidence="1">
    <location>
        <begin position="154"/>
        <end position="178"/>
    </location>
</feature>
<evidence type="ECO:0008006" key="5">
    <source>
        <dbReference type="Google" id="ProtNLM"/>
    </source>
</evidence>
<keyword evidence="1" id="KW-0812">Transmembrane</keyword>